<dbReference type="SUPFAM" id="SSF52540">
    <property type="entry name" value="P-loop containing nucleoside triphosphate hydrolases"/>
    <property type="match status" value="1"/>
</dbReference>
<dbReference type="GO" id="GO:0005524">
    <property type="term" value="F:ATP binding"/>
    <property type="evidence" value="ECO:0007669"/>
    <property type="project" value="UniProtKB-KW"/>
</dbReference>
<dbReference type="Pfam" id="PF00005">
    <property type="entry name" value="ABC_tran"/>
    <property type="match status" value="1"/>
</dbReference>
<dbReference type="PROSITE" id="PS50893">
    <property type="entry name" value="ABC_TRANSPORTER_2"/>
    <property type="match status" value="1"/>
</dbReference>
<name>A0ABW5Y346_9BACL</name>
<proteinExistence type="predicted"/>
<dbReference type="InterPro" id="IPR027417">
    <property type="entry name" value="P-loop_NTPase"/>
</dbReference>
<dbReference type="PROSITE" id="PS00211">
    <property type="entry name" value="ABC_TRANSPORTER_1"/>
    <property type="match status" value="1"/>
</dbReference>
<accession>A0ABW5Y346</accession>
<evidence type="ECO:0000313" key="6">
    <source>
        <dbReference type="Proteomes" id="UP001597568"/>
    </source>
</evidence>
<protein>
    <submittedName>
        <fullName evidence="5">ABC transporter ATP-binding protein</fullName>
    </submittedName>
</protein>
<comment type="caution">
    <text evidence="5">The sequence shown here is derived from an EMBL/GenBank/DDBJ whole genome shotgun (WGS) entry which is preliminary data.</text>
</comment>
<evidence type="ECO:0000313" key="5">
    <source>
        <dbReference type="EMBL" id="MFD2869598.1"/>
    </source>
</evidence>
<dbReference type="PANTHER" id="PTHR42788">
    <property type="entry name" value="TAURINE IMPORT ATP-BINDING PROTEIN-RELATED"/>
    <property type="match status" value="1"/>
</dbReference>
<keyword evidence="2" id="KW-0547">Nucleotide-binding</keyword>
<evidence type="ECO:0000259" key="4">
    <source>
        <dbReference type="PROSITE" id="PS50893"/>
    </source>
</evidence>
<evidence type="ECO:0000256" key="3">
    <source>
        <dbReference type="ARBA" id="ARBA00022840"/>
    </source>
</evidence>
<dbReference type="InterPro" id="IPR017871">
    <property type="entry name" value="ABC_transporter-like_CS"/>
</dbReference>
<reference evidence="6" key="1">
    <citation type="journal article" date="2019" name="Int. J. Syst. Evol. Microbiol.">
        <title>The Global Catalogue of Microorganisms (GCM) 10K type strain sequencing project: providing services to taxonomists for standard genome sequencing and annotation.</title>
        <authorList>
            <consortium name="The Broad Institute Genomics Platform"/>
            <consortium name="The Broad Institute Genome Sequencing Center for Infectious Disease"/>
            <person name="Wu L."/>
            <person name="Ma J."/>
        </authorList>
    </citation>
    <scope>NUCLEOTIDE SEQUENCE [LARGE SCALE GENOMIC DNA]</scope>
    <source>
        <strain evidence="6">KCTC 33522</strain>
    </source>
</reference>
<gene>
    <name evidence="5" type="ORF">ACFSY7_13970</name>
</gene>
<evidence type="ECO:0000256" key="2">
    <source>
        <dbReference type="ARBA" id="ARBA00022741"/>
    </source>
</evidence>
<dbReference type="InterPro" id="IPR003439">
    <property type="entry name" value="ABC_transporter-like_ATP-bd"/>
</dbReference>
<keyword evidence="3 5" id="KW-0067">ATP-binding</keyword>
<dbReference type="InterPro" id="IPR003593">
    <property type="entry name" value="AAA+_ATPase"/>
</dbReference>
<dbReference type="Gene3D" id="3.40.50.300">
    <property type="entry name" value="P-loop containing nucleotide triphosphate hydrolases"/>
    <property type="match status" value="1"/>
</dbReference>
<dbReference type="PANTHER" id="PTHR42788:SF2">
    <property type="entry name" value="ABC TRANSPORTER ATP-BINDING PROTEIN"/>
    <property type="match status" value="1"/>
</dbReference>
<dbReference type="Proteomes" id="UP001597568">
    <property type="component" value="Unassembled WGS sequence"/>
</dbReference>
<keyword evidence="6" id="KW-1185">Reference proteome</keyword>
<dbReference type="SMART" id="SM00382">
    <property type="entry name" value="AAA"/>
    <property type="match status" value="1"/>
</dbReference>
<dbReference type="RefSeq" id="WP_380148252.1">
    <property type="nucleotide sequence ID" value="NZ_JBHUOR010000122.1"/>
</dbReference>
<dbReference type="EMBL" id="JBHUOR010000122">
    <property type="protein sequence ID" value="MFD2869598.1"/>
    <property type="molecule type" value="Genomic_DNA"/>
</dbReference>
<dbReference type="CDD" id="cd03293">
    <property type="entry name" value="ABC_NrtD_SsuB_transporters"/>
    <property type="match status" value="1"/>
</dbReference>
<feature type="domain" description="ABC transporter" evidence="4">
    <location>
        <begin position="3"/>
        <end position="222"/>
    </location>
</feature>
<sequence length="224" mass="25191">MVVAMEDVYFSYNEKVILSGLNLHIKAEEFISIVGASGCGKSTVFRLLLGLEQPQQGVIKKPGKIGYMPQQHQLMPWRTALDNAIVPLECQGIKKKEARRQAQQFFIRFGLADYEDKKPHELSGGMQQRVSFIRTLLTGADVLLLDEPFSALDALTRKDLQQWLKDIVKVEKKTILFITHDIDEALFLSNRIFVATTQPIAAFECMDSSVSKQQIYAKIGGAMV</sequence>
<dbReference type="InterPro" id="IPR050166">
    <property type="entry name" value="ABC_transporter_ATP-bind"/>
</dbReference>
<keyword evidence="1" id="KW-0813">Transport</keyword>
<organism evidence="5 6">
    <name type="scientific">Kurthia populi</name>
    <dbReference type="NCBI Taxonomy" id="1562132"/>
    <lineage>
        <taxon>Bacteria</taxon>
        <taxon>Bacillati</taxon>
        <taxon>Bacillota</taxon>
        <taxon>Bacilli</taxon>
        <taxon>Bacillales</taxon>
        <taxon>Caryophanaceae</taxon>
        <taxon>Kurthia</taxon>
    </lineage>
</organism>
<evidence type="ECO:0000256" key="1">
    <source>
        <dbReference type="ARBA" id="ARBA00022448"/>
    </source>
</evidence>